<comment type="catalytic activity">
    <reaction evidence="1">
        <text>3',5'-cyclic CMP + H2O = CMP + H(+)</text>
        <dbReference type="Rhea" id="RHEA:72675"/>
        <dbReference type="ChEBI" id="CHEBI:15377"/>
        <dbReference type="ChEBI" id="CHEBI:15378"/>
        <dbReference type="ChEBI" id="CHEBI:58003"/>
        <dbReference type="ChEBI" id="CHEBI:60377"/>
    </reaction>
    <physiologicalReaction direction="left-to-right" evidence="1">
        <dbReference type="Rhea" id="RHEA:72676"/>
    </physiologicalReaction>
</comment>
<dbReference type="SUPFAM" id="SSF56281">
    <property type="entry name" value="Metallo-hydrolase/oxidoreductase"/>
    <property type="match status" value="1"/>
</dbReference>
<dbReference type="InterPro" id="IPR050855">
    <property type="entry name" value="NDM-1-like"/>
</dbReference>
<feature type="domain" description="Metallo-beta-lactamase" evidence="4">
    <location>
        <begin position="24"/>
        <end position="217"/>
    </location>
</feature>
<accession>A0ABR5AH48</accession>
<dbReference type="Pfam" id="PF00753">
    <property type="entry name" value="Lactamase_B"/>
    <property type="match status" value="1"/>
</dbReference>
<keyword evidence="6" id="KW-1185">Reference proteome</keyword>
<dbReference type="Gene3D" id="3.60.15.10">
    <property type="entry name" value="Ribonuclease Z/Hydroxyacylglutathione hydrolase-like"/>
    <property type="match status" value="1"/>
</dbReference>
<reference evidence="5 6" key="1">
    <citation type="submission" date="2014-12" db="EMBL/GenBank/DDBJ databases">
        <title>Draft genome sequence of Paenibacillus kamchatkensis strain B-2647.</title>
        <authorList>
            <person name="Karlyshev A.V."/>
            <person name="Kudryashova E.B."/>
        </authorList>
    </citation>
    <scope>NUCLEOTIDE SEQUENCE [LARGE SCALE GENOMIC DNA]</scope>
    <source>
        <strain evidence="5 6">VKM B-2647</strain>
    </source>
</reference>
<dbReference type="Proteomes" id="UP000031967">
    <property type="component" value="Unassembled WGS sequence"/>
</dbReference>
<comment type="function">
    <text evidence="2">Counteracts the endogenous Pycsar antiviral defense system. Phosphodiesterase that enables metal-dependent hydrolysis of host cyclic nucleotide Pycsar defense signals such as cCMP and cUMP.</text>
</comment>
<evidence type="ECO:0000259" key="4">
    <source>
        <dbReference type="SMART" id="SM00849"/>
    </source>
</evidence>
<sequence>MKISDRVYLVGSGKYGMELSHSTDCNVYLLDGGGEYALIDAGGGVEPERIVQNIESHGIAMKDVAHLLLTHVHGDHAAGAQYFHHRYGLNVVVSAEAAPWLEQGDMNKTSLTHAIRGGVYPADFSFQACPVSRRVQEHDLIRIGHMELTVYETPGHSRGHVSYLWEQDGRRSLFSGDVVFAGGKVVIQYIWDCSIPEYADSMAKLHSLGLHRLYPGHGPFLLANAAKHIETAHRYFTRLEVPPNF</sequence>
<name>A0ABR5AH48_9BACL</name>
<dbReference type="InterPro" id="IPR036866">
    <property type="entry name" value="RibonucZ/Hydroxyglut_hydro"/>
</dbReference>
<evidence type="ECO:0000313" key="6">
    <source>
        <dbReference type="Proteomes" id="UP000031967"/>
    </source>
</evidence>
<evidence type="ECO:0000256" key="1">
    <source>
        <dbReference type="ARBA" id="ARBA00034221"/>
    </source>
</evidence>
<proteinExistence type="predicted"/>
<dbReference type="EMBL" id="JXAK01000022">
    <property type="protein sequence ID" value="KIL40361.1"/>
    <property type="molecule type" value="Genomic_DNA"/>
</dbReference>
<dbReference type="SMART" id="SM00849">
    <property type="entry name" value="Lactamase_B"/>
    <property type="match status" value="1"/>
</dbReference>
<evidence type="ECO:0000256" key="3">
    <source>
        <dbReference type="ARBA" id="ARBA00048505"/>
    </source>
</evidence>
<evidence type="ECO:0000313" key="5">
    <source>
        <dbReference type="EMBL" id="KIL40361.1"/>
    </source>
</evidence>
<gene>
    <name evidence="5" type="ORF">SD70_14060</name>
</gene>
<organism evidence="5 6">
    <name type="scientific">Gordoniibacillus kamchatkensis</name>
    <dbReference type="NCBI Taxonomy" id="1590651"/>
    <lineage>
        <taxon>Bacteria</taxon>
        <taxon>Bacillati</taxon>
        <taxon>Bacillota</taxon>
        <taxon>Bacilli</taxon>
        <taxon>Bacillales</taxon>
        <taxon>Paenibacillaceae</taxon>
        <taxon>Gordoniibacillus</taxon>
    </lineage>
</organism>
<evidence type="ECO:0000256" key="2">
    <source>
        <dbReference type="ARBA" id="ARBA00034301"/>
    </source>
</evidence>
<dbReference type="RefSeq" id="WP_041048158.1">
    <property type="nucleotide sequence ID" value="NZ_JXAK01000022.1"/>
</dbReference>
<comment type="caution">
    <text evidence="5">The sequence shown here is derived from an EMBL/GenBank/DDBJ whole genome shotgun (WGS) entry which is preliminary data.</text>
</comment>
<dbReference type="InterPro" id="IPR001279">
    <property type="entry name" value="Metallo-B-lactamas"/>
</dbReference>
<protein>
    <recommendedName>
        <fullName evidence="4">Metallo-beta-lactamase domain-containing protein</fullName>
    </recommendedName>
</protein>
<dbReference type="PANTHER" id="PTHR42951">
    <property type="entry name" value="METALLO-BETA-LACTAMASE DOMAIN-CONTAINING"/>
    <property type="match status" value="1"/>
</dbReference>
<comment type="catalytic activity">
    <reaction evidence="3">
        <text>3',5'-cyclic UMP + H2O = UMP + H(+)</text>
        <dbReference type="Rhea" id="RHEA:70575"/>
        <dbReference type="ChEBI" id="CHEBI:15377"/>
        <dbReference type="ChEBI" id="CHEBI:15378"/>
        <dbReference type="ChEBI" id="CHEBI:57865"/>
        <dbReference type="ChEBI" id="CHEBI:184387"/>
    </reaction>
    <physiologicalReaction direction="left-to-right" evidence="3">
        <dbReference type="Rhea" id="RHEA:70576"/>
    </physiologicalReaction>
</comment>